<evidence type="ECO:0000313" key="1">
    <source>
        <dbReference type="EMBL" id="GAV24868.1"/>
    </source>
</evidence>
<dbReference type="STRING" id="661089.ciss_08010"/>
<proteinExistence type="predicted"/>
<dbReference type="RefSeq" id="WP_075865051.1">
    <property type="nucleotide sequence ID" value="NZ_BDJL01000019.1"/>
</dbReference>
<comment type="caution">
    <text evidence="1">The sequence shown here is derived from an EMBL/GenBank/DDBJ whole genome shotgun (WGS) entry which is preliminary data.</text>
</comment>
<dbReference type="InterPro" id="IPR009702">
    <property type="entry name" value="DUF1284"/>
</dbReference>
<evidence type="ECO:0008006" key="3">
    <source>
        <dbReference type="Google" id="ProtNLM"/>
    </source>
</evidence>
<reference evidence="2" key="1">
    <citation type="submission" date="2016-12" db="EMBL/GenBank/DDBJ databases">
        <title>Draft Genome Sequences od Carboxydothermus pertinax and islandicus, Hydrogenogenic Carboxydotrophic Bacteria.</title>
        <authorList>
            <person name="Fukuyama Y."/>
            <person name="Ohmae K."/>
            <person name="Yoneda Y."/>
            <person name="Yoshida T."/>
            <person name="Sako Y."/>
        </authorList>
    </citation>
    <scope>NUCLEOTIDE SEQUENCE [LARGE SCALE GENOMIC DNA]</scope>
    <source>
        <strain evidence="2">SET</strain>
    </source>
</reference>
<dbReference type="Pfam" id="PF06935">
    <property type="entry name" value="DUF1284"/>
    <property type="match status" value="1"/>
</dbReference>
<organism evidence="1 2">
    <name type="scientific">Carboxydothermus islandicus</name>
    <dbReference type="NCBI Taxonomy" id="661089"/>
    <lineage>
        <taxon>Bacteria</taxon>
        <taxon>Bacillati</taxon>
        <taxon>Bacillota</taxon>
        <taxon>Clostridia</taxon>
        <taxon>Thermoanaerobacterales</taxon>
        <taxon>Thermoanaerobacteraceae</taxon>
        <taxon>Carboxydothermus</taxon>
    </lineage>
</organism>
<evidence type="ECO:0000313" key="2">
    <source>
        <dbReference type="Proteomes" id="UP000187338"/>
    </source>
</evidence>
<protein>
    <recommendedName>
        <fullName evidence="3">DUF1284 domain-containing protein</fullName>
    </recommendedName>
</protein>
<dbReference type="EMBL" id="BDJL01000019">
    <property type="protein sequence ID" value="GAV24868.1"/>
    <property type="molecule type" value="Genomic_DNA"/>
</dbReference>
<gene>
    <name evidence="1" type="ORF">ciss_08010</name>
</gene>
<sequence>MVKLRPHHLLCFLGFRGLGYNDHFAQNFSKIRSKILKNPTLLLELEIQPDDICKNCPELINGLCRSNDKVIKKDEFLLTFFNTREISVKNAYQKIMVLEESKFIALCQDCEWYPLGFCIEGFRNLKNKKLFP</sequence>
<accession>A0A1L8D131</accession>
<dbReference type="AlphaFoldDB" id="A0A1L8D131"/>
<dbReference type="OrthoDB" id="121064at2"/>
<dbReference type="Proteomes" id="UP000187338">
    <property type="component" value="Unassembled WGS sequence"/>
</dbReference>
<keyword evidence="2" id="KW-1185">Reference proteome</keyword>
<name>A0A1L8D131_9THEO</name>